<protein>
    <recommendedName>
        <fullName evidence="4">Calponin-homology (CH) domain-containing protein</fullName>
    </recommendedName>
</protein>
<evidence type="ECO:0000313" key="6">
    <source>
        <dbReference type="Proteomes" id="UP001163046"/>
    </source>
</evidence>
<reference evidence="5" key="1">
    <citation type="submission" date="2023-01" db="EMBL/GenBank/DDBJ databases">
        <title>Genome assembly of the deep-sea coral Lophelia pertusa.</title>
        <authorList>
            <person name="Herrera S."/>
            <person name="Cordes E."/>
        </authorList>
    </citation>
    <scope>NUCLEOTIDE SEQUENCE</scope>
    <source>
        <strain evidence="5">USNM1676648</strain>
        <tissue evidence="5">Polyp</tissue>
    </source>
</reference>
<dbReference type="PANTHER" id="PTHR11915">
    <property type="entry name" value="SPECTRIN/FILAMIN RELATED CYTOSKELETAL PROTEIN"/>
    <property type="match status" value="1"/>
</dbReference>
<keyword evidence="2" id="KW-0175">Coiled coil</keyword>
<dbReference type="CDD" id="cd00176">
    <property type="entry name" value="SPEC"/>
    <property type="match status" value="2"/>
</dbReference>
<feature type="domain" description="Calponin-homology (CH)" evidence="4">
    <location>
        <begin position="151"/>
        <end position="257"/>
    </location>
</feature>
<dbReference type="Pfam" id="PF00435">
    <property type="entry name" value="Spectrin"/>
    <property type="match status" value="1"/>
</dbReference>
<gene>
    <name evidence="5" type="ORF">OS493_013878</name>
</gene>
<dbReference type="OrthoDB" id="5963387at2759"/>
<dbReference type="Gene3D" id="1.20.58.60">
    <property type="match status" value="3"/>
</dbReference>
<keyword evidence="1" id="KW-0677">Repeat</keyword>
<dbReference type="Proteomes" id="UP001163046">
    <property type="component" value="Unassembled WGS sequence"/>
</dbReference>
<dbReference type="InterPro" id="IPR018159">
    <property type="entry name" value="Spectrin/alpha-actinin"/>
</dbReference>
<feature type="coiled-coil region" evidence="2">
    <location>
        <begin position="554"/>
        <end position="591"/>
    </location>
</feature>
<dbReference type="InterPro" id="IPR036872">
    <property type="entry name" value="CH_dom_sf"/>
</dbReference>
<dbReference type="Pfam" id="PF00307">
    <property type="entry name" value="CH"/>
    <property type="match status" value="2"/>
</dbReference>
<name>A0A9X0D4X4_9CNID</name>
<dbReference type="InterPro" id="IPR002017">
    <property type="entry name" value="Spectrin_repeat"/>
</dbReference>
<feature type="region of interest" description="Disordered" evidence="3">
    <location>
        <begin position="1"/>
        <end position="28"/>
    </location>
</feature>
<evidence type="ECO:0000256" key="3">
    <source>
        <dbReference type="SAM" id="MobiDB-lite"/>
    </source>
</evidence>
<evidence type="ECO:0000259" key="4">
    <source>
        <dbReference type="PROSITE" id="PS50021"/>
    </source>
</evidence>
<organism evidence="5 6">
    <name type="scientific">Desmophyllum pertusum</name>
    <dbReference type="NCBI Taxonomy" id="174260"/>
    <lineage>
        <taxon>Eukaryota</taxon>
        <taxon>Metazoa</taxon>
        <taxon>Cnidaria</taxon>
        <taxon>Anthozoa</taxon>
        <taxon>Hexacorallia</taxon>
        <taxon>Scleractinia</taxon>
        <taxon>Caryophylliina</taxon>
        <taxon>Caryophylliidae</taxon>
        <taxon>Desmophyllum</taxon>
    </lineage>
</organism>
<dbReference type="AlphaFoldDB" id="A0A9X0D4X4"/>
<feature type="compositionally biased region" description="Polar residues" evidence="3">
    <location>
        <begin position="1"/>
        <end position="14"/>
    </location>
</feature>
<feature type="compositionally biased region" description="Basic and acidic residues" evidence="3">
    <location>
        <begin position="19"/>
        <end position="28"/>
    </location>
</feature>
<sequence length="626" mass="72440">MGEPQTESGRQNSLKLKKKIQDRSGERENLHRKTFTKWVNAKLSQHDPPCEIKDIVVDFMDGKMLINLMEVLLNTKVKKEKGNMRVHKLNNVEHAMGMLEKQKVKLVGINGFDIVDGKPRAVLGLMWSIILRFQVQEVMQETVTEETAKSFNVEKKLLDWCKERLKGYEDHVTISDFTSSWRNGLAFNALIHSYRPELFDFDALQKSSTRARLDNSFKMAEKHFGVPRYLDSSDIDVDKPDKKLIIMYLTEMYNNLEGNKAKERKASKVLNEEVVTIASMDSVEGALNDSWDQLDSKPGISQSEHDQAAAGLNKNLNQVESGLSDAEDRKPVYDNKDSVDLGTAVTQLEEQKTFRKDLEPLKSRTYEVLNEGRSMIGEGYFDKGEEEHFQDRMDNVDKRMQNLLDQSQRDQEKLSLEKSVLLKQQLSKMSDWLAKAERKMEKEKDLGPNYEAVKKQLEDHQKFQQEVGDISLVTSVLATDLKDPELDDKTRAKVKDVNGRWARAWDWSEDRNQNLTKAMIDWQKFRDEELILLNWLGQKEKTLKGVSNTDVADEEQVKESLEHLETTQKELEEQEQRLQKLHQLGKELVEESGRDKETTKEIQAQLQDFDDCWNHVAKRALDEKES</sequence>
<dbReference type="SUPFAM" id="SSF46966">
    <property type="entry name" value="Spectrin repeat"/>
    <property type="match status" value="3"/>
</dbReference>
<evidence type="ECO:0000256" key="2">
    <source>
        <dbReference type="SAM" id="Coils"/>
    </source>
</evidence>
<dbReference type="SMART" id="SM00150">
    <property type="entry name" value="SPEC"/>
    <property type="match status" value="3"/>
</dbReference>
<dbReference type="SUPFAM" id="SSF47576">
    <property type="entry name" value="Calponin-homology domain, CH-domain"/>
    <property type="match status" value="1"/>
</dbReference>
<comment type="caution">
    <text evidence="5">The sequence shown here is derived from an EMBL/GenBank/DDBJ whole genome shotgun (WGS) entry which is preliminary data.</text>
</comment>
<dbReference type="InterPro" id="IPR001715">
    <property type="entry name" value="CH_dom"/>
</dbReference>
<feature type="coiled-coil region" evidence="2">
    <location>
        <begin position="386"/>
        <end position="413"/>
    </location>
</feature>
<evidence type="ECO:0000256" key="1">
    <source>
        <dbReference type="ARBA" id="ARBA00022737"/>
    </source>
</evidence>
<keyword evidence="6" id="KW-1185">Reference proteome</keyword>
<proteinExistence type="predicted"/>
<dbReference type="PROSITE" id="PS50021">
    <property type="entry name" value="CH"/>
    <property type="match status" value="2"/>
</dbReference>
<dbReference type="Gene3D" id="1.10.418.10">
    <property type="entry name" value="Calponin-like domain"/>
    <property type="match status" value="2"/>
</dbReference>
<evidence type="ECO:0000313" key="5">
    <source>
        <dbReference type="EMBL" id="KAJ7385843.1"/>
    </source>
</evidence>
<accession>A0A9X0D4X4</accession>
<feature type="domain" description="Calponin-homology (CH)" evidence="4">
    <location>
        <begin position="29"/>
        <end position="134"/>
    </location>
</feature>
<dbReference type="SMART" id="SM00033">
    <property type="entry name" value="CH"/>
    <property type="match status" value="2"/>
</dbReference>
<dbReference type="EMBL" id="MU825879">
    <property type="protein sequence ID" value="KAJ7385843.1"/>
    <property type="molecule type" value="Genomic_DNA"/>
</dbReference>